<evidence type="ECO:0000313" key="2">
    <source>
        <dbReference type="Proteomes" id="UP000184476"/>
    </source>
</evidence>
<organism evidence="1 2">
    <name type="scientific">Seinonella peptonophila</name>
    <dbReference type="NCBI Taxonomy" id="112248"/>
    <lineage>
        <taxon>Bacteria</taxon>
        <taxon>Bacillati</taxon>
        <taxon>Bacillota</taxon>
        <taxon>Bacilli</taxon>
        <taxon>Bacillales</taxon>
        <taxon>Thermoactinomycetaceae</taxon>
        <taxon>Seinonella</taxon>
    </lineage>
</organism>
<protein>
    <submittedName>
        <fullName evidence="1">Uncharacterized protein</fullName>
    </submittedName>
</protein>
<dbReference type="RefSeq" id="WP_073154015.1">
    <property type="nucleotide sequence ID" value="NZ_FQVL01000002.1"/>
</dbReference>
<proteinExistence type="predicted"/>
<dbReference type="Proteomes" id="UP000184476">
    <property type="component" value="Unassembled WGS sequence"/>
</dbReference>
<sequence length="843" mass="97605">MSDHDLEASKKFLAVRQQRILQYMQKHKLAPSVNLEVYQLRIPKSHILNTEPKLDLIDKMILRIISKTESPMLLSFKKGTHRHLEDILKSLQASAEQKEPSIPIEQISNELIMIGLLSMPFVLPPTSDELARVLKVDEPLAEIESLIEVLNRPSLSAENRAELLKVLDELLDAQFHQYGNNISYFDRDMNPNMVQDLEMDRWLFNLWTITTNHKNADMIKIHRTLDSFKVFHPSSLFLDQLDDLLLYQPYFNEGSQERKLSILFEGLLPYRNTRLQVEAEQIISNILSEDVNRAPLTGLASVIAVMSSATDDKTEVSNATKYLQQLNRRLSRETFTEKQALNLAIDLSLLYQCTIFISDKYTNWNHKKIFDPNEHKSLLTRVFPHFIKLIEQLPNKLPNSVEENSAFYSLLAVSKLPFNQLLVPQFDIAEIYAYLSGMPPKADEKSLSIEEKQKVNRAIAPLFSPSLLDLKMEDREYIELFSHFISQCQLTNNRLKAKPEFLDHEWIKEIYDRLTKQALLLQIDLARYPFLNFFHKTQIKVDLPNHWNGIDMNRFNNETDSYPKIKAQSKNEQIKTKFDLFIKNHIQKNHPKDTAQLFRSLVQHLIITTWTKQTFDYTEPEALLALLIDPFTYTCSKADNPMQLSTIENCEQFFDEILNTGLTQDQTVISAAFQIGVLNKAIQIVRNQRKEPNANTNSPTQVFNKIIQFAQKQNTESVPSKVMALIPKPRNSSELLPQRSQRDQNIDQELDDLLKDSNAPFAKRISEIIEKTKTSSVSPQAQSLLEKECNILRNHLRQWQKEMINERKARQSDLSTLPPPESAENIISVLEINPVRDERGVYE</sequence>
<name>A0A1M4VNJ8_9BACL</name>
<dbReference type="EMBL" id="FQVL01000002">
    <property type="protein sequence ID" value="SHE70420.1"/>
    <property type="molecule type" value="Genomic_DNA"/>
</dbReference>
<keyword evidence="2" id="KW-1185">Reference proteome</keyword>
<reference evidence="1 2" key="1">
    <citation type="submission" date="2016-11" db="EMBL/GenBank/DDBJ databases">
        <authorList>
            <person name="Jaros S."/>
            <person name="Januszkiewicz K."/>
            <person name="Wedrychowicz H."/>
        </authorList>
    </citation>
    <scope>NUCLEOTIDE SEQUENCE [LARGE SCALE GENOMIC DNA]</scope>
    <source>
        <strain evidence="1 2">DSM 44666</strain>
    </source>
</reference>
<evidence type="ECO:0000313" key="1">
    <source>
        <dbReference type="EMBL" id="SHE70420.1"/>
    </source>
</evidence>
<dbReference type="AlphaFoldDB" id="A0A1M4VNJ8"/>
<accession>A0A1M4VNJ8</accession>
<gene>
    <name evidence="1" type="ORF">SAMN05444392_102446</name>
</gene>